<dbReference type="InterPro" id="IPR007873">
    <property type="entry name" value="Glycosyltransferase_ALG3"/>
</dbReference>
<feature type="transmembrane region" description="Helical" evidence="3">
    <location>
        <begin position="67"/>
        <end position="85"/>
    </location>
</feature>
<keyword evidence="3" id="KW-1133">Transmembrane helix</keyword>
<dbReference type="GO" id="GO:0016226">
    <property type="term" value="P:iron-sulfur cluster assembly"/>
    <property type="evidence" value="ECO:0007669"/>
    <property type="project" value="InterPro"/>
</dbReference>
<keyword evidence="3" id="KW-0472">Membrane</keyword>
<organism evidence="5 6">
    <name type="scientific">Nepenthes gracilis</name>
    <name type="common">Slender pitcher plant</name>
    <dbReference type="NCBI Taxonomy" id="150966"/>
    <lineage>
        <taxon>Eukaryota</taxon>
        <taxon>Viridiplantae</taxon>
        <taxon>Streptophyta</taxon>
        <taxon>Embryophyta</taxon>
        <taxon>Tracheophyta</taxon>
        <taxon>Spermatophyta</taxon>
        <taxon>Magnoliopsida</taxon>
        <taxon>eudicotyledons</taxon>
        <taxon>Gunneridae</taxon>
        <taxon>Pentapetalae</taxon>
        <taxon>Caryophyllales</taxon>
        <taxon>Nepenthaceae</taxon>
        <taxon>Nepenthes</taxon>
    </lineage>
</organism>
<dbReference type="Gene3D" id="3.10.590.10">
    <property type="entry name" value="ph1033 like domains"/>
    <property type="match status" value="1"/>
</dbReference>
<dbReference type="Proteomes" id="UP001279734">
    <property type="component" value="Unassembled WGS sequence"/>
</dbReference>
<keyword evidence="6" id="KW-1185">Reference proteome</keyword>
<evidence type="ECO:0000313" key="6">
    <source>
        <dbReference type="Proteomes" id="UP001279734"/>
    </source>
</evidence>
<dbReference type="PROSITE" id="PS50882">
    <property type="entry name" value="YTH"/>
    <property type="match status" value="1"/>
</dbReference>
<sequence length="495" mass="54520">MVGFQLASLVKKNTFHLCASFLQCLCCIDPFYAALAGFSYQSWHWGLIMFGLAMFVKMKVLLYAPPLLLLLLKVLNISGVILALLRAREVSFHLELTTPVYPIKDVFEQRTNEVASMLPWVKSVKVTMLAQLTRPISNIMAVSRRKGGVEKSTTTINRAYTLAGMGAGVGIFDADVDGPNLPTMVSPEHRLLEMNPMCLGVKLVSFGFAGKSREVMQGPMVSGDSWKDDCVGTLSNSQSLRASTHLERTKTIFGHGALGASVGTDLSSTAPGKGKDRTGMKWDIDQRGSKYMVVRKLHANAKSILDHSKFSWDDTTGSITAKGDMWNLEYIFTAVTQKQGMGNLDDPECSSYRAIKDVDPSTTEEPRFGERLIDGSCAIQKLKKISTRYFIIKSLNHHNIRLSIQEGNWATQVINEPILEEAFDNSSRVILVFSVNMSGFFQGYAHMMSSVGCRWDNVWNQGTGGNSKLGVVLAWVLVRNCDGTSALFSTSSFTG</sequence>
<evidence type="ECO:0000313" key="5">
    <source>
        <dbReference type="EMBL" id="GMH17844.1"/>
    </source>
</evidence>
<keyword evidence="1" id="KW-0547">Nucleotide-binding</keyword>
<gene>
    <name evidence="5" type="ORF">Nepgr_019685</name>
</gene>
<dbReference type="Pfam" id="PF10609">
    <property type="entry name" value="ParA"/>
    <property type="match status" value="1"/>
</dbReference>
<dbReference type="InterPro" id="IPR044304">
    <property type="entry name" value="NUBPL-like"/>
</dbReference>
<evidence type="ECO:0000256" key="1">
    <source>
        <dbReference type="ARBA" id="ARBA00022741"/>
    </source>
</evidence>
<dbReference type="InterPro" id="IPR027417">
    <property type="entry name" value="P-loop_NTPase"/>
</dbReference>
<dbReference type="InterPro" id="IPR033756">
    <property type="entry name" value="YlxH/NBP35"/>
</dbReference>
<dbReference type="InterPro" id="IPR007275">
    <property type="entry name" value="YTH_domain"/>
</dbReference>
<dbReference type="GO" id="GO:0000030">
    <property type="term" value="F:mannosyltransferase activity"/>
    <property type="evidence" value="ECO:0007669"/>
    <property type="project" value="InterPro"/>
</dbReference>
<dbReference type="Pfam" id="PF04146">
    <property type="entry name" value="YTH"/>
    <property type="match status" value="1"/>
</dbReference>
<protein>
    <recommendedName>
        <fullName evidence="4">YTH domain-containing protein</fullName>
    </recommendedName>
</protein>
<dbReference type="GO" id="GO:0051539">
    <property type="term" value="F:4 iron, 4 sulfur cluster binding"/>
    <property type="evidence" value="ECO:0007669"/>
    <property type="project" value="TreeGrafter"/>
</dbReference>
<dbReference type="GO" id="GO:0009570">
    <property type="term" value="C:chloroplast stroma"/>
    <property type="evidence" value="ECO:0007669"/>
    <property type="project" value="TreeGrafter"/>
</dbReference>
<dbReference type="Gene3D" id="3.40.50.300">
    <property type="entry name" value="P-loop containing nucleotide triphosphate hydrolases"/>
    <property type="match status" value="1"/>
</dbReference>
<dbReference type="Pfam" id="PF05208">
    <property type="entry name" value="ALG3"/>
    <property type="match status" value="1"/>
</dbReference>
<dbReference type="EMBL" id="BSYO01000018">
    <property type="protein sequence ID" value="GMH17844.1"/>
    <property type="molecule type" value="Genomic_DNA"/>
</dbReference>
<feature type="domain" description="YTH" evidence="4">
    <location>
        <begin position="387"/>
        <end position="495"/>
    </location>
</feature>
<accession>A0AAD3SVM7</accession>
<dbReference type="AlphaFoldDB" id="A0AAD3SVM7"/>
<dbReference type="GO" id="GO:0005524">
    <property type="term" value="F:ATP binding"/>
    <property type="evidence" value="ECO:0007669"/>
    <property type="project" value="UniProtKB-KW"/>
</dbReference>
<keyword evidence="3" id="KW-0812">Transmembrane</keyword>
<comment type="caution">
    <text evidence="5">The sequence shown here is derived from an EMBL/GenBank/DDBJ whole genome shotgun (WGS) entry which is preliminary data.</text>
</comment>
<evidence type="ECO:0000256" key="2">
    <source>
        <dbReference type="ARBA" id="ARBA00022840"/>
    </source>
</evidence>
<keyword evidence="2" id="KW-0067">ATP-binding</keyword>
<reference evidence="5" key="1">
    <citation type="submission" date="2023-05" db="EMBL/GenBank/DDBJ databases">
        <title>Nepenthes gracilis genome sequencing.</title>
        <authorList>
            <person name="Fukushima K."/>
        </authorList>
    </citation>
    <scope>NUCLEOTIDE SEQUENCE</scope>
    <source>
        <strain evidence="5">SING2019-196</strain>
    </source>
</reference>
<proteinExistence type="predicted"/>
<dbReference type="CDD" id="cd21134">
    <property type="entry name" value="YTH"/>
    <property type="match status" value="1"/>
</dbReference>
<dbReference type="SUPFAM" id="SSF52540">
    <property type="entry name" value="P-loop containing nucleoside triphosphate hydrolases"/>
    <property type="match status" value="1"/>
</dbReference>
<dbReference type="PANTHER" id="PTHR42961">
    <property type="entry name" value="IRON-SULFUR PROTEIN NUBPL"/>
    <property type="match status" value="1"/>
</dbReference>
<evidence type="ECO:0000259" key="4">
    <source>
        <dbReference type="PROSITE" id="PS50882"/>
    </source>
</evidence>
<name>A0AAD3SVM7_NEPGR</name>
<dbReference type="GO" id="GO:0003723">
    <property type="term" value="F:RNA binding"/>
    <property type="evidence" value="ECO:0007669"/>
    <property type="project" value="InterPro"/>
</dbReference>
<dbReference type="PANTHER" id="PTHR42961:SF2">
    <property type="entry name" value="IRON-SULFUR PROTEIN NUBPL"/>
    <property type="match status" value="1"/>
</dbReference>
<evidence type="ECO:0000256" key="3">
    <source>
        <dbReference type="SAM" id="Phobius"/>
    </source>
</evidence>